<dbReference type="PANTHER" id="PTHR33067:SF35">
    <property type="entry name" value="ASPARTIC PEPTIDASE DDI1-TYPE DOMAIN-CONTAINING PROTEIN"/>
    <property type="match status" value="1"/>
</dbReference>
<dbReference type="InterPro" id="IPR021109">
    <property type="entry name" value="Peptidase_aspartic_dom_sf"/>
</dbReference>
<feature type="compositionally biased region" description="Basic and acidic residues" evidence="1">
    <location>
        <begin position="505"/>
        <end position="527"/>
    </location>
</feature>
<dbReference type="EMBL" id="JAUHHV010000006">
    <property type="protein sequence ID" value="KAK1421883.1"/>
    <property type="molecule type" value="Genomic_DNA"/>
</dbReference>
<proteinExistence type="predicted"/>
<dbReference type="Gene3D" id="2.40.70.10">
    <property type="entry name" value="Acid Proteases"/>
    <property type="match status" value="1"/>
</dbReference>
<gene>
    <name evidence="3" type="ORF">QVD17_24595</name>
</gene>
<dbReference type="Proteomes" id="UP001229421">
    <property type="component" value="Unassembled WGS sequence"/>
</dbReference>
<protein>
    <recommendedName>
        <fullName evidence="2">Retrotransposon gag domain-containing protein</fullName>
    </recommendedName>
</protein>
<keyword evidence="4" id="KW-1185">Reference proteome</keyword>
<evidence type="ECO:0000256" key="1">
    <source>
        <dbReference type="SAM" id="MobiDB-lite"/>
    </source>
</evidence>
<comment type="caution">
    <text evidence="3">The sequence shown here is derived from an EMBL/GenBank/DDBJ whole genome shotgun (WGS) entry which is preliminary data.</text>
</comment>
<feature type="domain" description="Retrotransposon gag" evidence="2">
    <location>
        <begin position="130"/>
        <end position="222"/>
    </location>
</feature>
<evidence type="ECO:0000313" key="4">
    <source>
        <dbReference type="Proteomes" id="UP001229421"/>
    </source>
</evidence>
<dbReference type="InterPro" id="IPR005162">
    <property type="entry name" value="Retrotrans_gag_dom"/>
</dbReference>
<dbReference type="AlphaFoldDB" id="A0AAD8KI06"/>
<evidence type="ECO:0000313" key="3">
    <source>
        <dbReference type="EMBL" id="KAK1421883.1"/>
    </source>
</evidence>
<feature type="region of interest" description="Disordered" evidence="1">
    <location>
        <begin position="505"/>
        <end position="528"/>
    </location>
</feature>
<accession>A0AAD8KI06</accession>
<sequence>MPHTRSQGPSEYPPSLEPERELHERIRTLIERAILVPLPIDTMGDQNPRLTVHQQASDGITGSRSAITRPVVANTNNWQIPSYVMSTITSAVQFHGLDDEDATGHLSRFVRICDTFNITVVTGDAVYLWLFPFSLSGRASTWLDSLPQDSITTWDNLQSKFLKKYNPASKTARMRDQIHSFRMDPDERYCDAWERFQTLLSHCPQHGLTQWALVEKFYNGLTYPTQRMFNTSAGGHLMERKSVAECTEMFESFALAEQQSPQSRNSIPAIRAPTSTARGVYQVTPDASVAAALEGLQREVRELKMSSSRCEICRGGHDTRDCLVNSQEHVNWAGGQSVGGNGAFGGQNAGWKGNPNSDWKSRGFPPRQSLFDSGPVGSSSGGSEFKEIKDMIITQTKLISQIVNRDKATQLRLQEHDLLLKNQQAAFVDLQKMVGDMSKQLEAAQSSSSSYGKCKANVSAVTTRSGRGAELVKPQVEEPIEKEVELEVPVSVEENRILVKPETSKLKHERVREKKKGNRSDMDEDFSKCPYPERLTRQKYLREYGHFLELFKQLKVNLPFVEVLQHMPKYAKFLKNLRSNKKKLEDLPNVVLNEECSAVVQNKLPEKLSDPGVFTLPCMFGSSSVHHALADLGASVNLMPYSLYKQLGQGDLVPTRMTISLADRSIKKPRGVVENVLIKINKFVFPVDFVILDMEADHRVPIILGRPLLRTARALIDVFAGKITLQVGDESATFRIPDPLRETNKWDDELYVIGSDLVLKNKCGYPRKDVDVPKEPG</sequence>
<organism evidence="3 4">
    <name type="scientific">Tagetes erecta</name>
    <name type="common">African marigold</name>
    <dbReference type="NCBI Taxonomy" id="13708"/>
    <lineage>
        <taxon>Eukaryota</taxon>
        <taxon>Viridiplantae</taxon>
        <taxon>Streptophyta</taxon>
        <taxon>Embryophyta</taxon>
        <taxon>Tracheophyta</taxon>
        <taxon>Spermatophyta</taxon>
        <taxon>Magnoliopsida</taxon>
        <taxon>eudicotyledons</taxon>
        <taxon>Gunneridae</taxon>
        <taxon>Pentapetalae</taxon>
        <taxon>asterids</taxon>
        <taxon>campanulids</taxon>
        <taxon>Asterales</taxon>
        <taxon>Asteraceae</taxon>
        <taxon>Asteroideae</taxon>
        <taxon>Heliantheae alliance</taxon>
        <taxon>Tageteae</taxon>
        <taxon>Tagetes</taxon>
    </lineage>
</organism>
<reference evidence="3" key="1">
    <citation type="journal article" date="2023" name="bioRxiv">
        <title>Improved chromosome-level genome assembly for marigold (Tagetes erecta).</title>
        <authorList>
            <person name="Jiang F."/>
            <person name="Yuan L."/>
            <person name="Wang S."/>
            <person name="Wang H."/>
            <person name="Xu D."/>
            <person name="Wang A."/>
            <person name="Fan W."/>
        </authorList>
    </citation>
    <scope>NUCLEOTIDE SEQUENCE</scope>
    <source>
        <strain evidence="3">WSJ</strain>
        <tissue evidence="3">Leaf</tissue>
    </source>
</reference>
<dbReference type="Pfam" id="PF03732">
    <property type="entry name" value="Retrotrans_gag"/>
    <property type="match status" value="1"/>
</dbReference>
<dbReference type="PANTHER" id="PTHR33067">
    <property type="entry name" value="RNA-DIRECTED DNA POLYMERASE-RELATED"/>
    <property type="match status" value="1"/>
</dbReference>
<name>A0AAD8KI06_TARER</name>
<evidence type="ECO:0000259" key="2">
    <source>
        <dbReference type="Pfam" id="PF03732"/>
    </source>
</evidence>
<dbReference type="CDD" id="cd00303">
    <property type="entry name" value="retropepsin_like"/>
    <property type="match status" value="1"/>
</dbReference>